<dbReference type="AlphaFoldDB" id="A0A068SBS5"/>
<keyword evidence="2" id="KW-1185">Reference proteome</keyword>
<proteinExistence type="predicted"/>
<accession>A0A068SBS5</accession>
<evidence type="ECO:0000313" key="1">
    <source>
        <dbReference type="EMBL" id="CDH59833.1"/>
    </source>
</evidence>
<dbReference type="Proteomes" id="UP000027586">
    <property type="component" value="Unassembled WGS sequence"/>
</dbReference>
<sequence>MNVRPSPSTGLFTVSHLSSAISTTHQGRGIIFNDPLDQTWSRDDRERFILIPISLSCVHHIDFLWCSKLFRTLCKAPASLKDKVDDNDDHPSGGCGEFNDVDDDDAGSLRLCVPLPLVMHLQNRICVRPK</sequence>
<organism evidence="1 2">
    <name type="scientific">Lichtheimia corymbifera JMRC:FSU:9682</name>
    <dbReference type="NCBI Taxonomy" id="1263082"/>
    <lineage>
        <taxon>Eukaryota</taxon>
        <taxon>Fungi</taxon>
        <taxon>Fungi incertae sedis</taxon>
        <taxon>Mucoromycota</taxon>
        <taxon>Mucoromycotina</taxon>
        <taxon>Mucoromycetes</taxon>
        <taxon>Mucorales</taxon>
        <taxon>Lichtheimiaceae</taxon>
        <taxon>Lichtheimia</taxon>
    </lineage>
</organism>
<dbReference type="VEuPathDB" id="FungiDB:LCOR_10638.1"/>
<gene>
    <name evidence="1" type="ORF">LCOR_10638.1</name>
</gene>
<name>A0A068SBS5_9FUNG</name>
<reference evidence="1" key="1">
    <citation type="submission" date="2013-08" db="EMBL/GenBank/DDBJ databases">
        <title>Gene expansion shapes genome architecture in the human pathogen Lichtheimia corymbifera: an evolutionary genomics analysis in the ancient terrestrial Mucorales (Mucoromycotina).</title>
        <authorList>
            <person name="Schwartze V.U."/>
            <person name="Winter S."/>
            <person name="Shelest E."/>
            <person name="Marcet-Houben M."/>
            <person name="Horn F."/>
            <person name="Wehner S."/>
            <person name="Hoffmann K."/>
            <person name="Riege K."/>
            <person name="Sammeth M."/>
            <person name="Nowrousian M."/>
            <person name="Valiante V."/>
            <person name="Linde J."/>
            <person name="Jacobsen I.D."/>
            <person name="Marz M."/>
            <person name="Brakhage A.A."/>
            <person name="Gabaldon T."/>
            <person name="Bocker S."/>
            <person name="Voigt K."/>
        </authorList>
    </citation>
    <scope>NUCLEOTIDE SEQUENCE [LARGE SCALE GENOMIC DNA]</scope>
    <source>
        <strain evidence="1">FSU 9682</strain>
    </source>
</reference>
<protein>
    <submittedName>
        <fullName evidence="1">Uncharacterized protein</fullName>
    </submittedName>
</protein>
<dbReference type="EMBL" id="CBTN010000076">
    <property type="protein sequence ID" value="CDH59833.1"/>
    <property type="molecule type" value="Genomic_DNA"/>
</dbReference>
<evidence type="ECO:0000313" key="2">
    <source>
        <dbReference type="Proteomes" id="UP000027586"/>
    </source>
</evidence>
<comment type="caution">
    <text evidence="1">The sequence shown here is derived from an EMBL/GenBank/DDBJ whole genome shotgun (WGS) entry which is preliminary data.</text>
</comment>